<feature type="transmembrane region" description="Helical" evidence="7">
    <location>
        <begin position="85"/>
        <end position="102"/>
    </location>
</feature>
<protein>
    <recommendedName>
        <fullName evidence="8">Bacterial sugar transferase domain-containing protein</fullName>
    </recommendedName>
</protein>
<dbReference type="PANTHER" id="PTHR30576">
    <property type="entry name" value="COLANIC BIOSYNTHESIS UDP-GLUCOSE LIPID CARRIER TRANSFERASE"/>
    <property type="match status" value="1"/>
</dbReference>
<evidence type="ECO:0000256" key="6">
    <source>
        <dbReference type="ARBA" id="ARBA00023136"/>
    </source>
</evidence>
<keyword evidence="6 7" id="KW-0472">Membrane</keyword>
<comment type="subcellular location">
    <subcellularLocation>
        <location evidence="1">Membrane</location>
        <topology evidence="1">Multi-pass membrane protein</topology>
    </subcellularLocation>
</comment>
<dbReference type="InterPro" id="IPR003362">
    <property type="entry name" value="Bact_transf"/>
</dbReference>
<dbReference type="InterPro" id="IPR017475">
    <property type="entry name" value="EPS_sugar_tfrase"/>
</dbReference>
<comment type="caution">
    <text evidence="9">The sequence shown here is derived from an EMBL/GenBank/DDBJ whole genome shotgun (WGS) entry which is preliminary data.</text>
</comment>
<proteinExistence type="inferred from homology"/>
<dbReference type="AlphaFoldDB" id="A0A1G2MF46"/>
<evidence type="ECO:0000256" key="1">
    <source>
        <dbReference type="ARBA" id="ARBA00004141"/>
    </source>
</evidence>
<keyword evidence="3" id="KW-0808">Transferase</keyword>
<feature type="domain" description="Bacterial sugar transferase" evidence="8">
    <location>
        <begin position="262"/>
        <end position="445"/>
    </location>
</feature>
<evidence type="ECO:0000256" key="5">
    <source>
        <dbReference type="ARBA" id="ARBA00022989"/>
    </source>
</evidence>
<feature type="transmembrane region" description="Helical" evidence="7">
    <location>
        <begin position="12"/>
        <end position="33"/>
    </location>
</feature>
<dbReference type="GO" id="GO:0016780">
    <property type="term" value="F:phosphotransferase activity, for other substituted phosphate groups"/>
    <property type="evidence" value="ECO:0007669"/>
    <property type="project" value="TreeGrafter"/>
</dbReference>
<dbReference type="PANTHER" id="PTHR30576:SF0">
    <property type="entry name" value="UNDECAPRENYL-PHOSPHATE N-ACETYLGALACTOSAMINYL 1-PHOSPHATE TRANSFERASE-RELATED"/>
    <property type="match status" value="1"/>
</dbReference>
<organism evidence="9 10">
    <name type="scientific">Candidatus Taylorbacteria bacterium RIFCSPHIGHO2_02_49_25</name>
    <dbReference type="NCBI Taxonomy" id="1802305"/>
    <lineage>
        <taxon>Bacteria</taxon>
        <taxon>Candidatus Tayloriibacteriota</taxon>
    </lineage>
</organism>
<sequence>MLRPRAETLSLFFGDVTLLYLALFLTLLIRYGASAFDFERMLSLHVFPFSILFLIWTLVFFIAGLYEKHTLFLQKELPELFSRALLANIIIAVLFFYFIPAFKITPRVNLFIYLFVSSTLLFLWRRRVLTRPRVGERQRALIIGSGEEMERVVREINQNPRYRIIFASAIDTADPTTVNAEHIIKNIVAEDIALVVVDMHNRATVALLPRLYDLLFSRVEFMDLYKLYESVFDRIPISIVQYHWFLEHISPVSTRSTYDFLKRLMDSTASLCLIALSLPLYPLVYLAIKLDDRGPLFVFQERVGLGNTIIRTIKFRTMALDDAGRKELQRDNKMTRVGAFLRKTRIDELPQLWNVLRGDMSLIGPRPELPALVAVYQREVPHYRIRHLIKPGLSGWAQLYHKTPPKVDANSRETEVKLSYDLFYIKNRSLWLDIKIALKTIKVLLSRSGV</sequence>
<evidence type="ECO:0000256" key="4">
    <source>
        <dbReference type="ARBA" id="ARBA00022692"/>
    </source>
</evidence>
<evidence type="ECO:0000256" key="2">
    <source>
        <dbReference type="ARBA" id="ARBA00006464"/>
    </source>
</evidence>
<dbReference type="Proteomes" id="UP000176493">
    <property type="component" value="Unassembled WGS sequence"/>
</dbReference>
<evidence type="ECO:0000313" key="9">
    <source>
        <dbReference type="EMBL" id="OHA22545.1"/>
    </source>
</evidence>
<evidence type="ECO:0000313" key="10">
    <source>
        <dbReference type="Proteomes" id="UP000176493"/>
    </source>
</evidence>
<comment type="similarity">
    <text evidence="2">Belongs to the bacterial sugar transferase family.</text>
</comment>
<reference evidence="9 10" key="1">
    <citation type="journal article" date="2016" name="Nat. Commun.">
        <title>Thousands of microbial genomes shed light on interconnected biogeochemical processes in an aquifer system.</title>
        <authorList>
            <person name="Anantharaman K."/>
            <person name="Brown C.T."/>
            <person name="Hug L.A."/>
            <person name="Sharon I."/>
            <person name="Castelle C.J."/>
            <person name="Probst A.J."/>
            <person name="Thomas B.C."/>
            <person name="Singh A."/>
            <person name="Wilkins M.J."/>
            <person name="Karaoz U."/>
            <person name="Brodie E.L."/>
            <person name="Williams K.H."/>
            <person name="Hubbard S.S."/>
            <person name="Banfield J.F."/>
        </authorList>
    </citation>
    <scope>NUCLEOTIDE SEQUENCE [LARGE SCALE GENOMIC DNA]</scope>
</reference>
<keyword evidence="4 7" id="KW-0812">Transmembrane</keyword>
<dbReference type="Pfam" id="PF02397">
    <property type="entry name" value="Bac_transf"/>
    <property type="match status" value="1"/>
</dbReference>
<accession>A0A1G2MF46</accession>
<evidence type="ECO:0000259" key="8">
    <source>
        <dbReference type="Pfam" id="PF02397"/>
    </source>
</evidence>
<dbReference type="GO" id="GO:0016020">
    <property type="term" value="C:membrane"/>
    <property type="evidence" value="ECO:0007669"/>
    <property type="project" value="UniProtKB-SubCell"/>
</dbReference>
<evidence type="ECO:0000256" key="7">
    <source>
        <dbReference type="SAM" id="Phobius"/>
    </source>
</evidence>
<evidence type="ECO:0000256" key="3">
    <source>
        <dbReference type="ARBA" id="ARBA00022679"/>
    </source>
</evidence>
<dbReference type="NCBIfam" id="TIGR03025">
    <property type="entry name" value="EPS_sugtrans"/>
    <property type="match status" value="1"/>
</dbReference>
<name>A0A1G2MF46_9BACT</name>
<dbReference type="EMBL" id="MHRJ01000024">
    <property type="protein sequence ID" value="OHA22545.1"/>
    <property type="molecule type" value="Genomic_DNA"/>
</dbReference>
<feature type="transmembrane region" description="Helical" evidence="7">
    <location>
        <begin position="268"/>
        <end position="288"/>
    </location>
</feature>
<keyword evidence="5 7" id="KW-1133">Transmembrane helix</keyword>
<feature type="transmembrane region" description="Helical" evidence="7">
    <location>
        <begin position="45"/>
        <end position="65"/>
    </location>
</feature>
<feature type="transmembrane region" description="Helical" evidence="7">
    <location>
        <begin position="108"/>
        <end position="124"/>
    </location>
</feature>
<gene>
    <name evidence="9" type="ORF">A2W52_03805</name>
</gene>